<feature type="region of interest" description="Disordered" evidence="1">
    <location>
        <begin position="1"/>
        <end position="25"/>
    </location>
</feature>
<accession>A0A835TPD8</accession>
<keyword evidence="2" id="KW-0812">Transmembrane</keyword>
<keyword evidence="2" id="KW-0472">Membrane</keyword>
<dbReference type="Proteomes" id="UP000618051">
    <property type="component" value="Unassembled WGS sequence"/>
</dbReference>
<dbReference type="AlphaFoldDB" id="A0A835TPD8"/>
<reference evidence="3" key="1">
    <citation type="submission" date="2020-10" db="EMBL/GenBank/DDBJ databases">
        <title>Feather gene expression reveals the developmental basis of iridescence in African starlings.</title>
        <authorList>
            <person name="Rubenstein D.R."/>
        </authorList>
    </citation>
    <scope>NUCLEOTIDE SEQUENCE</scope>
    <source>
        <strain evidence="3">SS15</strain>
        <tissue evidence="3">Liver</tissue>
    </source>
</reference>
<keyword evidence="2" id="KW-1133">Transmembrane helix</keyword>
<reference evidence="4" key="3">
    <citation type="submission" date="2022-01" db="EMBL/GenBank/DDBJ databases">
        <authorList>
            <person name="Rubenstein D.R."/>
        </authorList>
    </citation>
    <scope>NUCLEOTIDE SEQUENCE</scope>
    <source>
        <strain evidence="4">SS15</strain>
        <tissue evidence="4">Liver</tissue>
    </source>
</reference>
<gene>
    <name evidence="4" type="ORF">IHE44_0011351</name>
    <name evidence="3" type="ORF">IHE44_007310</name>
</gene>
<proteinExistence type="predicted"/>
<dbReference type="EMBL" id="JADDUC020000004">
    <property type="protein sequence ID" value="KAI1239913.1"/>
    <property type="molecule type" value="Genomic_DNA"/>
</dbReference>
<protein>
    <submittedName>
        <fullName evidence="3">Uncharacterized protein</fullName>
    </submittedName>
</protein>
<keyword evidence="5" id="KW-1185">Reference proteome</keyword>
<name>A0A835TPD8_9PASS</name>
<organism evidence="3">
    <name type="scientific">Lamprotornis superbus</name>
    <dbReference type="NCBI Taxonomy" id="245042"/>
    <lineage>
        <taxon>Eukaryota</taxon>
        <taxon>Metazoa</taxon>
        <taxon>Chordata</taxon>
        <taxon>Craniata</taxon>
        <taxon>Vertebrata</taxon>
        <taxon>Euteleostomi</taxon>
        <taxon>Archelosauria</taxon>
        <taxon>Archosauria</taxon>
        <taxon>Dinosauria</taxon>
        <taxon>Saurischia</taxon>
        <taxon>Theropoda</taxon>
        <taxon>Coelurosauria</taxon>
        <taxon>Aves</taxon>
        <taxon>Neognathae</taxon>
        <taxon>Neoaves</taxon>
        <taxon>Telluraves</taxon>
        <taxon>Australaves</taxon>
        <taxon>Passeriformes</taxon>
        <taxon>Sturnidae</taxon>
        <taxon>Lamprotornis</taxon>
    </lineage>
</organism>
<dbReference type="EMBL" id="JADDUC010000268">
    <property type="protein sequence ID" value="KAG0114722.1"/>
    <property type="molecule type" value="Genomic_DNA"/>
</dbReference>
<evidence type="ECO:0000256" key="2">
    <source>
        <dbReference type="SAM" id="Phobius"/>
    </source>
</evidence>
<sequence>MKYETTPNDLGDATNNSNQITSTDVSNKENEDSITVYVVVGIAALVCTGLVITLIILKFGRHSKFGMKGKQGLVSKSRGRCRQSVEFWIKQFYFCFLLRINTITLPSAAKPPEAIPEVKYFSSFVLFHKIPLDGSSLSDSGRFDLQIFQNVLTQYFGFYVIMEVTLINN</sequence>
<evidence type="ECO:0000313" key="5">
    <source>
        <dbReference type="Proteomes" id="UP000618051"/>
    </source>
</evidence>
<evidence type="ECO:0000256" key="1">
    <source>
        <dbReference type="SAM" id="MobiDB-lite"/>
    </source>
</evidence>
<comment type="caution">
    <text evidence="3">The sequence shown here is derived from an EMBL/GenBank/DDBJ whole genome shotgun (WGS) entry which is preliminary data.</text>
</comment>
<evidence type="ECO:0000313" key="3">
    <source>
        <dbReference type="EMBL" id="KAG0114722.1"/>
    </source>
</evidence>
<evidence type="ECO:0000313" key="4">
    <source>
        <dbReference type="EMBL" id="KAI1239913.1"/>
    </source>
</evidence>
<reference evidence="4 5" key="2">
    <citation type="journal article" date="2021" name="J. Hered.">
        <title>Feather Gene Expression Elucidates the Developmental Basis of Plumage Iridescence in African Starlings.</title>
        <authorList>
            <person name="Rubenstein D.R."/>
            <person name="Corvelo A."/>
            <person name="MacManes M.D."/>
            <person name="Maia R."/>
            <person name="Narzisi G."/>
            <person name="Rousaki A."/>
            <person name="Vandenabeele P."/>
            <person name="Shawkey M.D."/>
            <person name="Solomon J."/>
        </authorList>
    </citation>
    <scope>NUCLEOTIDE SEQUENCE [LARGE SCALE GENOMIC DNA]</scope>
    <source>
        <strain evidence="4">SS15</strain>
    </source>
</reference>
<feature type="transmembrane region" description="Helical" evidence="2">
    <location>
        <begin position="34"/>
        <end position="57"/>
    </location>
</feature>